<reference evidence="1 2" key="1">
    <citation type="submission" date="2023-03" db="EMBL/GenBank/DDBJ databases">
        <title>WGS of Gossypium arboreum.</title>
        <authorList>
            <person name="Yu D."/>
        </authorList>
    </citation>
    <scope>NUCLEOTIDE SEQUENCE [LARGE SCALE GENOMIC DNA]</scope>
    <source>
        <tissue evidence="1">Leaf</tissue>
    </source>
</reference>
<dbReference type="Gene3D" id="3.40.50.2000">
    <property type="entry name" value="Glycogen Phosphorylase B"/>
    <property type="match status" value="2"/>
</dbReference>
<proteinExistence type="predicted"/>
<dbReference type="Pfam" id="PF01603">
    <property type="entry name" value="B56"/>
    <property type="match status" value="1"/>
</dbReference>
<dbReference type="SUPFAM" id="SSF53756">
    <property type="entry name" value="UDP-Glycosyltransferase/glycogen phosphorylase"/>
    <property type="match status" value="1"/>
</dbReference>
<dbReference type="InterPro" id="IPR011989">
    <property type="entry name" value="ARM-like"/>
</dbReference>
<keyword evidence="2" id="KW-1185">Reference proteome</keyword>
<evidence type="ECO:0000313" key="1">
    <source>
        <dbReference type="EMBL" id="KAK5802837.1"/>
    </source>
</evidence>
<dbReference type="InterPro" id="IPR002554">
    <property type="entry name" value="PP2A_B56"/>
</dbReference>
<dbReference type="SUPFAM" id="SSF48371">
    <property type="entry name" value="ARM repeat"/>
    <property type="match status" value="1"/>
</dbReference>
<dbReference type="InterPro" id="IPR016024">
    <property type="entry name" value="ARM-type_fold"/>
</dbReference>
<gene>
    <name evidence="1" type="ORF">PVK06_030462</name>
</gene>
<dbReference type="PANTHER" id="PTHR10257">
    <property type="entry name" value="SERINE/THREONINE PROTEIN PHOSPHATASE 2A PP2A REGULATORY SUBUNIT B"/>
    <property type="match status" value="1"/>
</dbReference>
<organism evidence="1 2">
    <name type="scientific">Gossypium arboreum</name>
    <name type="common">Tree cotton</name>
    <name type="synonym">Gossypium nanking</name>
    <dbReference type="NCBI Taxonomy" id="29729"/>
    <lineage>
        <taxon>Eukaryota</taxon>
        <taxon>Viridiplantae</taxon>
        <taxon>Streptophyta</taxon>
        <taxon>Embryophyta</taxon>
        <taxon>Tracheophyta</taxon>
        <taxon>Spermatophyta</taxon>
        <taxon>Magnoliopsida</taxon>
        <taxon>eudicotyledons</taxon>
        <taxon>Gunneridae</taxon>
        <taxon>Pentapetalae</taxon>
        <taxon>rosids</taxon>
        <taxon>malvids</taxon>
        <taxon>Malvales</taxon>
        <taxon>Malvaceae</taxon>
        <taxon>Malvoideae</taxon>
        <taxon>Gossypium</taxon>
    </lineage>
</organism>
<accession>A0ABR0NP99</accession>
<dbReference type="PANTHER" id="PTHR10257:SF3">
    <property type="entry name" value="SERINE_THREONINE-PROTEIN PHOSPHATASE 2A 56 KDA REGULATORY SUBUNIT GAMMA ISOFORM"/>
    <property type="match status" value="1"/>
</dbReference>
<evidence type="ECO:0000313" key="2">
    <source>
        <dbReference type="Proteomes" id="UP001358586"/>
    </source>
</evidence>
<dbReference type="EMBL" id="JARKNE010000009">
    <property type="protein sequence ID" value="KAK5802837.1"/>
    <property type="molecule type" value="Genomic_DNA"/>
</dbReference>
<comment type="caution">
    <text evidence="1">The sequence shown here is derived from an EMBL/GenBank/DDBJ whole genome shotgun (WGS) entry which is preliminary data.</text>
</comment>
<name>A0ABR0NP99_GOSAR</name>
<protein>
    <submittedName>
        <fullName evidence="1">Uncharacterized protein</fullName>
    </submittedName>
</protein>
<dbReference type="Gene3D" id="1.25.10.10">
    <property type="entry name" value="Leucine-rich Repeat Variant"/>
    <property type="match status" value="1"/>
</dbReference>
<dbReference type="Proteomes" id="UP001358586">
    <property type="component" value="Chromosome 9"/>
</dbReference>
<sequence length="256" mass="29708">MSEDDKRKQSLLSDPEFIVMAFAFFFRRLMAFFSESVHPDRTTDLKSKFKQYLNVGPFILATPPPSAPDPYGCLTWLNKQKPATVVYISFGSVVTPPLNELVALAEAVEASQVPFIWSLRDKSKNDHSILKFERDSRMGVFPFASSIHFVEKDYKLADTVIRGLLKYWPLTNCQKEVLFLGELEEVLEATQSVEFQRCMVPLFKQIARCLNSLHFQRITIVEILQDEWFKKGYKPPKFEQDDDVNLDDNILYFTWL</sequence>